<keyword evidence="4" id="KW-0049">Antioxidant</keyword>
<dbReference type="AlphaFoldDB" id="A0A5C6EBJ9"/>
<dbReference type="GO" id="GO:0034599">
    <property type="term" value="P:cellular response to oxidative stress"/>
    <property type="evidence" value="ECO:0007669"/>
    <property type="project" value="TreeGrafter"/>
</dbReference>
<dbReference type="InterPro" id="IPR013766">
    <property type="entry name" value="Thioredoxin_domain"/>
</dbReference>
<dbReference type="GO" id="GO:0005737">
    <property type="term" value="C:cytoplasm"/>
    <property type="evidence" value="ECO:0007669"/>
    <property type="project" value="TreeGrafter"/>
</dbReference>
<evidence type="ECO:0000256" key="7">
    <source>
        <dbReference type="ARBA" id="ARBA00023284"/>
    </source>
</evidence>
<protein>
    <recommendedName>
        <fullName evidence="2">thioredoxin-dependent peroxiredoxin</fullName>
        <ecNumber evidence="2">1.11.1.24</ecNumber>
    </recommendedName>
    <alternativeName>
        <fullName evidence="8">Thioredoxin peroxidase</fullName>
    </alternativeName>
    <alternativeName>
        <fullName evidence="10">Thioredoxin-dependent peroxiredoxin Bcp</fullName>
    </alternativeName>
</protein>
<gene>
    <name evidence="13" type="primary">bcp_1</name>
    <name evidence="13" type="ORF">Q31b_04890</name>
</gene>
<dbReference type="InterPro" id="IPR036249">
    <property type="entry name" value="Thioredoxin-like_sf"/>
</dbReference>
<dbReference type="PANTHER" id="PTHR42801:SF7">
    <property type="entry name" value="SLL1159 PROTEIN"/>
    <property type="match status" value="1"/>
</dbReference>
<comment type="similarity">
    <text evidence="9">Belongs to the peroxiredoxin family. BCP/PrxQ subfamily.</text>
</comment>
<dbReference type="PROSITE" id="PS51352">
    <property type="entry name" value="THIOREDOXIN_2"/>
    <property type="match status" value="1"/>
</dbReference>
<dbReference type="PANTHER" id="PTHR42801">
    <property type="entry name" value="THIOREDOXIN-DEPENDENT PEROXIDE REDUCTASE"/>
    <property type="match status" value="1"/>
</dbReference>
<evidence type="ECO:0000256" key="10">
    <source>
        <dbReference type="ARBA" id="ARBA00042639"/>
    </source>
</evidence>
<proteinExistence type="inferred from homology"/>
<evidence type="ECO:0000256" key="6">
    <source>
        <dbReference type="ARBA" id="ARBA00023157"/>
    </source>
</evidence>
<dbReference type="GO" id="GO:0045454">
    <property type="term" value="P:cell redox homeostasis"/>
    <property type="evidence" value="ECO:0007669"/>
    <property type="project" value="TreeGrafter"/>
</dbReference>
<evidence type="ECO:0000256" key="1">
    <source>
        <dbReference type="ARBA" id="ARBA00003330"/>
    </source>
</evidence>
<dbReference type="Proteomes" id="UP000315471">
    <property type="component" value="Unassembled WGS sequence"/>
</dbReference>
<evidence type="ECO:0000256" key="9">
    <source>
        <dbReference type="ARBA" id="ARBA00038489"/>
    </source>
</evidence>
<comment type="catalytic activity">
    <reaction evidence="11">
        <text>a hydroperoxide + [thioredoxin]-dithiol = an alcohol + [thioredoxin]-disulfide + H2O</text>
        <dbReference type="Rhea" id="RHEA:62620"/>
        <dbReference type="Rhea" id="RHEA-COMP:10698"/>
        <dbReference type="Rhea" id="RHEA-COMP:10700"/>
        <dbReference type="ChEBI" id="CHEBI:15377"/>
        <dbReference type="ChEBI" id="CHEBI:29950"/>
        <dbReference type="ChEBI" id="CHEBI:30879"/>
        <dbReference type="ChEBI" id="CHEBI:35924"/>
        <dbReference type="ChEBI" id="CHEBI:50058"/>
        <dbReference type="EC" id="1.11.1.24"/>
    </reaction>
</comment>
<dbReference type="EC" id="1.11.1.24" evidence="2"/>
<dbReference type="SUPFAM" id="SSF52833">
    <property type="entry name" value="Thioredoxin-like"/>
    <property type="match status" value="1"/>
</dbReference>
<keyword evidence="6" id="KW-1015">Disulfide bond</keyword>
<evidence type="ECO:0000313" key="14">
    <source>
        <dbReference type="Proteomes" id="UP000315471"/>
    </source>
</evidence>
<feature type="domain" description="Thioredoxin" evidence="12">
    <location>
        <begin position="120"/>
        <end position="292"/>
    </location>
</feature>
<evidence type="ECO:0000256" key="2">
    <source>
        <dbReference type="ARBA" id="ARBA00013017"/>
    </source>
</evidence>
<keyword evidence="5 13" id="KW-0560">Oxidoreductase</keyword>
<dbReference type="CDD" id="cd02970">
    <property type="entry name" value="PRX_like2"/>
    <property type="match status" value="1"/>
</dbReference>
<dbReference type="InterPro" id="IPR000866">
    <property type="entry name" value="AhpC/TSA"/>
</dbReference>
<sequence length="293" mass="31960">MAYARLIGRAVARRGREVTSNFTLQNEIREMNTNTILLAVTVFAIGLSVNGVNAQSPNSQNANSQNAVTDQVQPGETPLLSELLEAKAAASAARAPEEVRQAYAQGIETVRATEIEKSAKQVGDAAIDAQLSGWDGKSVKLSDLWQEGPIVLMWYRGGWCPYCNIQLRAMQQSMDRIEDAGARLVVLTPELPEKAKETAEANDLDIVALHDKGNAVARKYGLVFDLPEAIIPSYRDKLKLPEYNGNDVMELPLAATYVIDKVGKITYAFLDADYKKRAEPSDVVKAVKAAAQP</sequence>
<comment type="function">
    <text evidence="1">Thiol-specific peroxidase that catalyzes the reduction of hydrogen peroxide and organic hydroperoxides to water and alcohols, respectively. Plays a role in cell protection against oxidative stress by detoxifying peroxides and as sensor of hydrogen peroxide-mediated signaling events.</text>
</comment>
<dbReference type="EMBL" id="SJPY01000001">
    <property type="protein sequence ID" value="TWU45317.1"/>
    <property type="molecule type" value="Genomic_DNA"/>
</dbReference>
<keyword evidence="7" id="KW-0676">Redox-active center</keyword>
<evidence type="ECO:0000259" key="12">
    <source>
        <dbReference type="PROSITE" id="PS51352"/>
    </source>
</evidence>
<reference evidence="13 14" key="1">
    <citation type="submission" date="2019-02" db="EMBL/GenBank/DDBJ databases">
        <title>Deep-cultivation of Planctomycetes and their phenomic and genomic characterization uncovers novel biology.</title>
        <authorList>
            <person name="Wiegand S."/>
            <person name="Jogler M."/>
            <person name="Boedeker C."/>
            <person name="Pinto D."/>
            <person name="Vollmers J."/>
            <person name="Rivas-Marin E."/>
            <person name="Kohn T."/>
            <person name="Peeters S.H."/>
            <person name="Heuer A."/>
            <person name="Rast P."/>
            <person name="Oberbeckmann S."/>
            <person name="Bunk B."/>
            <person name="Jeske O."/>
            <person name="Meyerdierks A."/>
            <person name="Storesund J.E."/>
            <person name="Kallscheuer N."/>
            <person name="Luecker S."/>
            <person name="Lage O.M."/>
            <person name="Pohl T."/>
            <person name="Merkel B.J."/>
            <person name="Hornburger P."/>
            <person name="Mueller R.-W."/>
            <person name="Bruemmer F."/>
            <person name="Labrenz M."/>
            <person name="Spormann A.M."/>
            <person name="Op Den Camp H."/>
            <person name="Overmann J."/>
            <person name="Amann R."/>
            <person name="Jetten M.S.M."/>
            <person name="Mascher T."/>
            <person name="Medema M.H."/>
            <person name="Devos D.P."/>
            <person name="Kaster A.-K."/>
            <person name="Ovreas L."/>
            <person name="Rohde M."/>
            <person name="Galperin M.Y."/>
            <person name="Jogler C."/>
        </authorList>
    </citation>
    <scope>NUCLEOTIDE SEQUENCE [LARGE SCALE GENOMIC DNA]</scope>
    <source>
        <strain evidence="13 14">Q31b</strain>
    </source>
</reference>
<dbReference type="GO" id="GO:0008379">
    <property type="term" value="F:thioredoxin peroxidase activity"/>
    <property type="evidence" value="ECO:0007669"/>
    <property type="project" value="TreeGrafter"/>
</dbReference>
<comment type="caution">
    <text evidence="13">The sequence shown here is derived from an EMBL/GenBank/DDBJ whole genome shotgun (WGS) entry which is preliminary data.</text>
</comment>
<evidence type="ECO:0000313" key="13">
    <source>
        <dbReference type="EMBL" id="TWU45317.1"/>
    </source>
</evidence>
<dbReference type="Pfam" id="PF00578">
    <property type="entry name" value="AhpC-TSA"/>
    <property type="match status" value="1"/>
</dbReference>
<keyword evidence="14" id="KW-1185">Reference proteome</keyword>
<evidence type="ECO:0000256" key="11">
    <source>
        <dbReference type="ARBA" id="ARBA00049091"/>
    </source>
</evidence>
<dbReference type="InterPro" id="IPR050924">
    <property type="entry name" value="Peroxiredoxin_BCP/PrxQ"/>
</dbReference>
<organism evidence="13 14">
    <name type="scientific">Novipirellula aureliae</name>
    <dbReference type="NCBI Taxonomy" id="2527966"/>
    <lineage>
        <taxon>Bacteria</taxon>
        <taxon>Pseudomonadati</taxon>
        <taxon>Planctomycetota</taxon>
        <taxon>Planctomycetia</taxon>
        <taxon>Pirellulales</taxon>
        <taxon>Pirellulaceae</taxon>
        <taxon>Novipirellula</taxon>
    </lineage>
</organism>
<evidence type="ECO:0000256" key="3">
    <source>
        <dbReference type="ARBA" id="ARBA00022559"/>
    </source>
</evidence>
<evidence type="ECO:0000256" key="4">
    <source>
        <dbReference type="ARBA" id="ARBA00022862"/>
    </source>
</evidence>
<evidence type="ECO:0000256" key="8">
    <source>
        <dbReference type="ARBA" id="ARBA00032824"/>
    </source>
</evidence>
<accession>A0A5C6EBJ9</accession>
<keyword evidence="3 13" id="KW-0575">Peroxidase</keyword>
<dbReference type="Gene3D" id="3.40.30.10">
    <property type="entry name" value="Glutaredoxin"/>
    <property type="match status" value="1"/>
</dbReference>
<evidence type="ECO:0000256" key="5">
    <source>
        <dbReference type="ARBA" id="ARBA00023002"/>
    </source>
</evidence>
<name>A0A5C6EBJ9_9BACT</name>